<evidence type="ECO:0000313" key="2">
    <source>
        <dbReference type="Proteomes" id="UP001320513"/>
    </source>
</evidence>
<dbReference type="Proteomes" id="UP001320513">
    <property type="component" value="Unassembled WGS sequence"/>
</dbReference>
<evidence type="ECO:0008006" key="3">
    <source>
        <dbReference type="Google" id="ProtNLM"/>
    </source>
</evidence>
<gene>
    <name evidence="1" type="ORF">AUC61_10935</name>
</gene>
<dbReference type="RefSeq" id="WP_243246034.1">
    <property type="nucleotide sequence ID" value="NZ_LOHG01000005.1"/>
</dbReference>
<reference evidence="1 2" key="1">
    <citation type="submission" date="2015-12" db="EMBL/GenBank/DDBJ databases">
        <title>Phylogenomics in the description of a new species in the Pseudomonas syringae group.</title>
        <authorList>
            <person name="Busquets A."/>
            <person name="Gomila M."/>
            <person name="Beiki F."/>
            <person name="Rahimian H."/>
            <person name="Mulet M."/>
            <person name="Sanchez D."/>
            <person name="Garcia-Valdes E."/>
            <person name="Lalucat J."/>
        </authorList>
    </citation>
    <scope>NUCLEOTIDE SEQUENCE [LARGE SCALE GENOMIC DNA]</scope>
    <source>
        <strain evidence="1 2">S25</strain>
    </source>
</reference>
<accession>A0ABS9ZHN7</accession>
<sequence>MQFSFDPALEFTLPIQKELEDMTRQAFATCKVQFSSPEDHPLPQCQFNIGGTLGNTGNRRGIHISFSNEAPFDMPSAKLEQLIHHEMVHFFQANLHKIEPDRYLPQWFYEGMAVAFSGQSVIARNSHLDDDYKYMGPGTSWENNFLTTTYAQGKASSYDSWGAMFIYAVTEQQSILPEHAVYGADGDLRAQVSAAECAKALAIISTAFEKGLKEGIEKGFNFALTHHTGKQQVTESGFRKFLAPD</sequence>
<comment type="caution">
    <text evidence="1">The sequence shown here is derived from an EMBL/GenBank/DDBJ whole genome shotgun (WGS) entry which is preliminary data.</text>
</comment>
<dbReference type="EMBL" id="LOHG01000005">
    <property type="protein sequence ID" value="MCI8210050.1"/>
    <property type="molecule type" value="Genomic_DNA"/>
</dbReference>
<organism evidence="1 2">
    <name type="scientific">Pseudomonas maioricensis</name>
    <dbReference type="NCBI Taxonomy" id="1766623"/>
    <lineage>
        <taxon>Bacteria</taxon>
        <taxon>Pseudomonadati</taxon>
        <taxon>Pseudomonadota</taxon>
        <taxon>Gammaproteobacteria</taxon>
        <taxon>Pseudomonadales</taxon>
        <taxon>Pseudomonadaceae</taxon>
        <taxon>Pseudomonas</taxon>
    </lineage>
</organism>
<proteinExistence type="predicted"/>
<protein>
    <recommendedName>
        <fullName evidence="3">Peptidase</fullName>
    </recommendedName>
</protein>
<keyword evidence="2" id="KW-1185">Reference proteome</keyword>
<evidence type="ECO:0000313" key="1">
    <source>
        <dbReference type="EMBL" id="MCI8210050.1"/>
    </source>
</evidence>
<name>A0ABS9ZHN7_9PSED</name>